<dbReference type="Proteomes" id="UP000018851">
    <property type="component" value="Chromosome"/>
</dbReference>
<dbReference type="EMBL" id="CP006644">
    <property type="protein sequence ID" value="AHE53835.1"/>
    <property type="molecule type" value="Genomic_DNA"/>
</dbReference>
<dbReference type="eggNOG" id="COG3212">
    <property type="taxonomic scope" value="Bacteria"/>
</dbReference>
<dbReference type="Pfam" id="PF03413">
    <property type="entry name" value="PepSY"/>
    <property type="match status" value="2"/>
</dbReference>
<organism evidence="2 3">
    <name type="scientific">Sphingomonas sanxanigenens DSM 19645 = NX02</name>
    <dbReference type="NCBI Taxonomy" id="1123269"/>
    <lineage>
        <taxon>Bacteria</taxon>
        <taxon>Pseudomonadati</taxon>
        <taxon>Pseudomonadota</taxon>
        <taxon>Alphaproteobacteria</taxon>
        <taxon>Sphingomonadales</taxon>
        <taxon>Sphingomonadaceae</taxon>
        <taxon>Sphingomonas</taxon>
    </lineage>
</organism>
<dbReference type="Gene3D" id="3.10.450.40">
    <property type="match status" value="2"/>
</dbReference>
<feature type="domain" description="PepSY" evidence="1">
    <location>
        <begin position="109"/>
        <end position="151"/>
    </location>
</feature>
<name>W0ADS5_9SPHN</name>
<proteinExistence type="predicted"/>
<dbReference type="PATRIC" id="fig|1123269.5.peg.2054"/>
<sequence>MACALLIPAAAHAADRLVGLTAAIITAERQMAGRAIDGELETRSGKLVYEIELVRTDTLHQILIDARTGQIIAVSRPRLLGIYRRWLDGGRMKQAARVRPLGPMLQQVERQPGRVVHDATLKVDDGRPIYEVEVETPTGVVEVTFDALTGQRLTVALDDDDD</sequence>
<dbReference type="KEGG" id="ssan:NX02_10590"/>
<keyword evidence="3" id="KW-1185">Reference proteome</keyword>
<dbReference type="AlphaFoldDB" id="W0ADS5"/>
<gene>
    <name evidence="2" type="ORF">NX02_10590</name>
</gene>
<feature type="domain" description="PepSY" evidence="1">
    <location>
        <begin position="25"/>
        <end position="74"/>
    </location>
</feature>
<dbReference type="HOGENOM" id="CLU_1601657_0_0_5"/>
<accession>W0ADS5</accession>
<evidence type="ECO:0000259" key="1">
    <source>
        <dbReference type="Pfam" id="PF03413"/>
    </source>
</evidence>
<dbReference type="STRING" id="1123269.NX02_10590"/>
<evidence type="ECO:0000313" key="2">
    <source>
        <dbReference type="EMBL" id="AHE53835.1"/>
    </source>
</evidence>
<reference evidence="2 3" key="1">
    <citation type="submission" date="2013-07" db="EMBL/GenBank/DDBJ databases">
        <title>Completed genome of Sphingomonas sanxanigenens NX02.</title>
        <authorList>
            <person name="Ma T."/>
            <person name="Huang H."/>
            <person name="Wu M."/>
            <person name="Li X."/>
            <person name="Li G."/>
        </authorList>
    </citation>
    <scope>NUCLEOTIDE SEQUENCE [LARGE SCALE GENOMIC DNA]</scope>
    <source>
        <strain evidence="2 3">NX02</strain>
    </source>
</reference>
<evidence type="ECO:0000313" key="3">
    <source>
        <dbReference type="Proteomes" id="UP000018851"/>
    </source>
</evidence>
<protein>
    <recommendedName>
        <fullName evidence="1">PepSY domain-containing protein</fullName>
    </recommendedName>
</protein>
<dbReference type="InterPro" id="IPR025711">
    <property type="entry name" value="PepSY"/>
</dbReference>